<evidence type="ECO:0000256" key="1">
    <source>
        <dbReference type="ARBA" id="ARBA00006484"/>
    </source>
</evidence>
<dbReference type="NCBIfam" id="NF005559">
    <property type="entry name" value="PRK07231.1"/>
    <property type="match status" value="1"/>
</dbReference>
<dbReference type="InterPro" id="IPR020904">
    <property type="entry name" value="Sc_DH/Rdtase_CS"/>
</dbReference>
<keyword evidence="2" id="KW-0560">Oxidoreductase</keyword>
<reference evidence="3 4" key="1">
    <citation type="submission" date="2020-01" db="EMBL/GenBank/DDBJ databases">
        <authorList>
            <person name="Kim M.K."/>
        </authorList>
    </citation>
    <scope>NUCLEOTIDE SEQUENCE [LARGE SCALE GENOMIC DNA]</scope>
    <source>
        <strain evidence="3 4">BT213</strain>
    </source>
</reference>
<comment type="caution">
    <text evidence="3">The sequence shown here is derived from an EMBL/GenBank/DDBJ whole genome shotgun (WGS) entry which is preliminary data.</text>
</comment>
<dbReference type="Proteomes" id="UP000478546">
    <property type="component" value="Unassembled WGS sequence"/>
</dbReference>
<dbReference type="EMBL" id="JAAEAA010000001">
    <property type="protein sequence ID" value="NDK54413.1"/>
    <property type="molecule type" value="Genomic_DNA"/>
</dbReference>
<gene>
    <name evidence="3" type="ORF">GWO68_00645</name>
</gene>
<dbReference type="InterPro" id="IPR036291">
    <property type="entry name" value="NAD(P)-bd_dom_sf"/>
</dbReference>
<dbReference type="Gene3D" id="3.40.50.720">
    <property type="entry name" value="NAD(P)-binding Rossmann-like Domain"/>
    <property type="match status" value="1"/>
</dbReference>
<dbReference type="InterPro" id="IPR045000">
    <property type="entry name" value="TR"/>
</dbReference>
<comment type="similarity">
    <text evidence="1">Belongs to the short-chain dehydrogenases/reductases (SDR) family.</text>
</comment>
<protein>
    <submittedName>
        <fullName evidence="3">SDR family oxidoreductase</fullName>
    </submittedName>
</protein>
<dbReference type="PRINTS" id="PR00080">
    <property type="entry name" value="SDRFAMILY"/>
</dbReference>
<evidence type="ECO:0000313" key="3">
    <source>
        <dbReference type="EMBL" id="NDK54413.1"/>
    </source>
</evidence>
<dbReference type="GO" id="GO:0016491">
    <property type="term" value="F:oxidoreductase activity"/>
    <property type="evidence" value="ECO:0007669"/>
    <property type="project" value="UniProtKB-KW"/>
</dbReference>
<dbReference type="PANTHER" id="PTHR42898">
    <property type="entry name" value="TROPINONE REDUCTASE"/>
    <property type="match status" value="1"/>
</dbReference>
<keyword evidence="4" id="KW-1185">Reference proteome</keyword>
<dbReference type="SUPFAM" id="SSF51735">
    <property type="entry name" value="NAD(P)-binding Rossmann-fold domains"/>
    <property type="match status" value="1"/>
</dbReference>
<dbReference type="RefSeq" id="WP_162344465.1">
    <property type="nucleotide sequence ID" value="NZ_JAAEAA010000001.1"/>
</dbReference>
<accession>A0A6B2GWR5</accession>
<evidence type="ECO:0000256" key="2">
    <source>
        <dbReference type="ARBA" id="ARBA00023002"/>
    </source>
</evidence>
<dbReference type="PANTHER" id="PTHR42898:SF6">
    <property type="entry name" value="NADP-DEPENDENT MANNITOL DEHYDROGENASE"/>
    <property type="match status" value="1"/>
</dbReference>
<dbReference type="Pfam" id="PF13561">
    <property type="entry name" value="adh_short_C2"/>
    <property type="match status" value="1"/>
</dbReference>
<sequence length="256" mass="27868">MNNNRWALTGRKAIVTGGSKGIGEATVKEFLELGADVLAVARNREDLEKLQNNATGNLHTLVADMSTSEGREQLLNWVNTNWGALDILVNNVGTNIRKPTAAYTSDEYDFIMNTNLRSAFELNRSMYPLLSKSAQGNIIHVTSVAGLTHVRTGSVYGMTKAALTQLTRNLAAEWAPDNIRVNAVAPWYISTPLAQTVLQNEEFYNNVINRTPLKKIGKPEDVAGAVSFLCMPAAAYITGQTIAVDGGFTINGFHPQ</sequence>
<dbReference type="PROSITE" id="PS00061">
    <property type="entry name" value="ADH_SHORT"/>
    <property type="match status" value="1"/>
</dbReference>
<dbReference type="InterPro" id="IPR002347">
    <property type="entry name" value="SDR_fam"/>
</dbReference>
<proteinExistence type="inferred from homology"/>
<dbReference type="NCBIfam" id="NF006693">
    <property type="entry name" value="PRK09242.1"/>
    <property type="match status" value="1"/>
</dbReference>
<dbReference type="AlphaFoldDB" id="A0A6B2GWR5"/>
<dbReference type="FunFam" id="3.40.50.720:FF:000084">
    <property type="entry name" value="Short-chain dehydrogenase reductase"/>
    <property type="match status" value="1"/>
</dbReference>
<evidence type="ECO:0000313" key="4">
    <source>
        <dbReference type="Proteomes" id="UP000478546"/>
    </source>
</evidence>
<organism evidence="3 4">
    <name type="scientific">Pontibacter fetidus</name>
    <dbReference type="NCBI Taxonomy" id="2700082"/>
    <lineage>
        <taxon>Bacteria</taxon>
        <taxon>Pseudomonadati</taxon>
        <taxon>Bacteroidota</taxon>
        <taxon>Cytophagia</taxon>
        <taxon>Cytophagales</taxon>
        <taxon>Hymenobacteraceae</taxon>
        <taxon>Pontibacter</taxon>
    </lineage>
</organism>
<dbReference type="PRINTS" id="PR00081">
    <property type="entry name" value="GDHRDH"/>
</dbReference>
<name>A0A6B2GWR5_9BACT</name>